<sequence>MRIGLAAVATLLSSILIAALLFFLAGGRWFIVQTPSMGETAPVGTLMLTTPSLHTAVGDIITFHPPTAPNETFTHRVIAITDQGISTQGDINGAIDPWMLAPTDIIGEAAVILPAAGWFVKALPLVAIGAALVWLVSSMFRTAARRSAVRIAGFSFVVAAAAYILRPLIGVVVLSTNADETGAHATVVSTGILPIRVQAVGGTSADLVTGQVGSLDIPSLVDSSQYHLSSALNMSLVGWIVLGAICALPLLWSIIVGLPAENEEFPA</sequence>
<evidence type="ECO:0000313" key="3">
    <source>
        <dbReference type="EMBL" id="RFA10300.1"/>
    </source>
</evidence>
<accession>A0A3E0VLJ6</accession>
<feature type="transmembrane region" description="Helical" evidence="1">
    <location>
        <begin position="236"/>
        <end position="258"/>
    </location>
</feature>
<gene>
    <name evidence="3" type="ORF">B7R54_14595</name>
</gene>
<keyword evidence="1" id="KW-1133">Transmembrane helix</keyword>
<comment type="caution">
    <text evidence="3">The sequence shown here is derived from an EMBL/GenBank/DDBJ whole genome shotgun (WGS) entry which is preliminary data.</text>
</comment>
<dbReference type="Pfam" id="PF10502">
    <property type="entry name" value="Peptidase_S26"/>
    <property type="match status" value="1"/>
</dbReference>
<protein>
    <recommendedName>
        <fullName evidence="2">Peptidase S26 domain-containing protein</fullName>
    </recommendedName>
</protein>
<reference evidence="3 4" key="1">
    <citation type="submission" date="2017-04" db="EMBL/GenBank/DDBJ databases">
        <title>Comparative genome analysis of Subtercola boreus.</title>
        <authorList>
            <person name="Cho Y.-J."/>
            <person name="Cho A."/>
            <person name="Kim O.-S."/>
            <person name="Lee J.-I."/>
        </authorList>
    </citation>
    <scope>NUCLEOTIDE SEQUENCE [LARGE SCALE GENOMIC DNA]</scope>
    <source>
        <strain evidence="3 4">K300</strain>
    </source>
</reference>
<keyword evidence="1" id="KW-0472">Membrane</keyword>
<evidence type="ECO:0000313" key="4">
    <source>
        <dbReference type="Proteomes" id="UP000256486"/>
    </source>
</evidence>
<keyword evidence="1" id="KW-0812">Transmembrane</keyword>
<dbReference type="GO" id="GO:0006465">
    <property type="term" value="P:signal peptide processing"/>
    <property type="evidence" value="ECO:0007669"/>
    <property type="project" value="InterPro"/>
</dbReference>
<dbReference type="InterPro" id="IPR036286">
    <property type="entry name" value="LexA/Signal_pep-like_sf"/>
</dbReference>
<feature type="domain" description="Peptidase S26" evidence="2">
    <location>
        <begin position="11"/>
        <end position="89"/>
    </location>
</feature>
<dbReference type="SUPFAM" id="SSF51306">
    <property type="entry name" value="LexA/Signal peptidase"/>
    <property type="match status" value="1"/>
</dbReference>
<dbReference type="EMBL" id="NBWZ01000001">
    <property type="protein sequence ID" value="RFA10300.1"/>
    <property type="molecule type" value="Genomic_DNA"/>
</dbReference>
<dbReference type="GO" id="GO:0004252">
    <property type="term" value="F:serine-type endopeptidase activity"/>
    <property type="evidence" value="ECO:0007669"/>
    <property type="project" value="InterPro"/>
</dbReference>
<organism evidence="3 4">
    <name type="scientific">Subtercola boreus</name>
    <dbReference type="NCBI Taxonomy" id="120213"/>
    <lineage>
        <taxon>Bacteria</taxon>
        <taxon>Bacillati</taxon>
        <taxon>Actinomycetota</taxon>
        <taxon>Actinomycetes</taxon>
        <taxon>Micrococcales</taxon>
        <taxon>Microbacteriaceae</taxon>
        <taxon>Subtercola</taxon>
    </lineage>
</organism>
<feature type="transmembrane region" description="Helical" evidence="1">
    <location>
        <begin position="118"/>
        <end position="136"/>
    </location>
</feature>
<proteinExistence type="predicted"/>
<dbReference type="Proteomes" id="UP000256486">
    <property type="component" value="Unassembled WGS sequence"/>
</dbReference>
<dbReference type="InterPro" id="IPR019533">
    <property type="entry name" value="Peptidase_S26"/>
</dbReference>
<evidence type="ECO:0000259" key="2">
    <source>
        <dbReference type="Pfam" id="PF10502"/>
    </source>
</evidence>
<evidence type="ECO:0000256" key="1">
    <source>
        <dbReference type="SAM" id="Phobius"/>
    </source>
</evidence>
<feature type="transmembrane region" description="Helical" evidence="1">
    <location>
        <begin position="148"/>
        <end position="165"/>
    </location>
</feature>
<dbReference type="AlphaFoldDB" id="A0A3E0VLJ6"/>
<name>A0A3E0VLJ6_9MICO</name>
<keyword evidence="4" id="KW-1185">Reference proteome</keyword>
<dbReference type="CDD" id="cd06530">
    <property type="entry name" value="S26_SPase_I"/>
    <property type="match status" value="1"/>
</dbReference>